<sequence length="329" mass="38130">MVNKLLKLLSMVKSAISIPIALKSAHHIPNIAGARNFGIKLLSPILLFIYKILEILLKNQIFILPGLQPIHSFKKKKKKHRNNDLNDIIKKLGCIMSYRHLVSLLILEKFTFSLFSSSLNEPNYRSYLSVNYYHVIVVVDVNLVIIHLNGYRIDEFVVNAFCVIVIVWPAVPHDDFPAFFQSIPVQRHYEAIRLSSKTLYNASSSRKAYVRLLLVLQVVYRKLILTNYDDDKLKNRLNRNSYHRETVPIRQWQNPCLILIEEKVQNNLHIYSRVASFTHPRPHTHETSNCRKCSISNSTLHVGLRSLLSSPVNSHMNYDKKTELLLCYC</sequence>
<proteinExistence type="predicted"/>
<dbReference type="EMBL" id="VYZN01000068">
    <property type="protein sequence ID" value="KAE9524478.1"/>
    <property type="molecule type" value="Genomic_DNA"/>
</dbReference>
<name>A0A6G0T247_APHGL</name>
<accession>A0A6G0T247</accession>
<comment type="caution">
    <text evidence="1">The sequence shown here is derived from an EMBL/GenBank/DDBJ whole genome shotgun (WGS) entry which is preliminary data.</text>
</comment>
<evidence type="ECO:0000313" key="2">
    <source>
        <dbReference type="Proteomes" id="UP000475862"/>
    </source>
</evidence>
<gene>
    <name evidence="1" type="ORF">AGLY_015199</name>
</gene>
<reference evidence="1 2" key="1">
    <citation type="submission" date="2019-08" db="EMBL/GenBank/DDBJ databases">
        <title>The genome of the soybean aphid Biotype 1, its phylome, world population structure and adaptation to the North American continent.</title>
        <authorList>
            <person name="Giordano R."/>
            <person name="Donthu R.K."/>
            <person name="Hernandez A.G."/>
            <person name="Wright C.L."/>
            <person name="Zimin A.V."/>
        </authorList>
    </citation>
    <scope>NUCLEOTIDE SEQUENCE [LARGE SCALE GENOMIC DNA]</scope>
    <source>
        <tissue evidence="1">Whole aphids</tissue>
    </source>
</reference>
<evidence type="ECO:0000313" key="1">
    <source>
        <dbReference type="EMBL" id="KAE9524478.1"/>
    </source>
</evidence>
<keyword evidence="2" id="KW-1185">Reference proteome</keyword>
<protein>
    <submittedName>
        <fullName evidence="1">Uncharacterized protein</fullName>
    </submittedName>
</protein>
<dbReference type="AlphaFoldDB" id="A0A6G0T247"/>
<dbReference type="Proteomes" id="UP000475862">
    <property type="component" value="Unassembled WGS sequence"/>
</dbReference>
<organism evidence="1 2">
    <name type="scientific">Aphis glycines</name>
    <name type="common">Soybean aphid</name>
    <dbReference type="NCBI Taxonomy" id="307491"/>
    <lineage>
        <taxon>Eukaryota</taxon>
        <taxon>Metazoa</taxon>
        <taxon>Ecdysozoa</taxon>
        <taxon>Arthropoda</taxon>
        <taxon>Hexapoda</taxon>
        <taxon>Insecta</taxon>
        <taxon>Pterygota</taxon>
        <taxon>Neoptera</taxon>
        <taxon>Paraneoptera</taxon>
        <taxon>Hemiptera</taxon>
        <taxon>Sternorrhyncha</taxon>
        <taxon>Aphidomorpha</taxon>
        <taxon>Aphidoidea</taxon>
        <taxon>Aphididae</taxon>
        <taxon>Aphidini</taxon>
        <taxon>Aphis</taxon>
        <taxon>Aphis</taxon>
    </lineage>
</organism>